<evidence type="ECO:0000259" key="3">
    <source>
        <dbReference type="PROSITE" id="PS51194"/>
    </source>
</evidence>
<keyword evidence="4" id="KW-0067">ATP-binding</keyword>
<dbReference type="Pfam" id="PF00271">
    <property type="entry name" value="Helicase_C"/>
    <property type="match status" value="1"/>
</dbReference>
<keyword evidence="4" id="KW-0347">Helicase</keyword>
<dbReference type="PANTHER" id="PTHR45766">
    <property type="entry name" value="DNA ANNEALING HELICASE AND ENDONUCLEASE ZRANB3 FAMILY MEMBER"/>
    <property type="match status" value="1"/>
</dbReference>
<dbReference type="AlphaFoldDB" id="A1ZWE6"/>
<organism evidence="4 5">
    <name type="scientific">Microscilla marina ATCC 23134</name>
    <dbReference type="NCBI Taxonomy" id="313606"/>
    <lineage>
        <taxon>Bacteria</taxon>
        <taxon>Pseudomonadati</taxon>
        <taxon>Bacteroidota</taxon>
        <taxon>Cytophagia</taxon>
        <taxon>Cytophagales</taxon>
        <taxon>Microscillaceae</taxon>
        <taxon>Microscilla</taxon>
    </lineage>
</organism>
<dbReference type="Pfam" id="PF13091">
    <property type="entry name" value="PLDc_2"/>
    <property type="match status" value="1"/>
</dbReference>
<name>A1ZWE6_MICM2</name>
<dbReference type="GO" id="GO:0004386">
    <property type="term" value="F:helicase activity"/>
    <property type="evidence" value="ECO:0007669"/>
    <property type="project" value="UniProtKB-KW"/>
</dbReference>
<evidence type="ECO:0000313" key="5">
    <source>
        <dbReference type="Proteomes" id="UP000004095"/>
    </source>
</evidence>
<dbReference type="CDD" id="cd18793">
    <property type="entry name" value="SF2_C_SNF"/>
    <property type="match status" value="1"/>
</dbReference>
<dbReference type="InterPro" id="IPR001650">
    <property type="entry name" value="Helicase_C-like"/>
</dbReference>
<gene>
    <name evidence="4" type="ORF">M23134_02756</name>
</gene>
<dbReference type="PROSITE" id="PS51194">
    <property type="entry name" value="HELICASE_CTER"/>
    <property type="match status" value="1"/>
</dbReference>
<dbReference type="eggNOG" id="COG3886">
    <property type="taxonomic scope" value="Bacteria"/>
</dbReference>
<dbReference type="PROSITE" id="PS51192">
    <property type="entry name" value="HELICASE_ATP_BIND_1"/>
    <property type="match status" value="1"/>
</dbReference>
<feature type="domain" description="Helicase ATP-binding" evidence="2">
    <location>
        <begin position="262"/>
        <end position="413"/>
    </location>
</feature>
<dbReference type="OrthoDB" id="9814088at2"/>
<dbReference type="SUPFAM" id="SSF56024">
    <property type="entry name" value="Phospholipase D/nuclease"/>
    <property type="match status" value="1"/>
</dbReference>
<dbReference type="SUPFAM" id="SSF52540">
    <property type="entry name" value="P-loop containing nucleoside triphosphate hydrolases"/>
    <property type="match status" value="1"/>
</dbReference>
<dbReference type="GO" id="GO:0003677">
    <property type="term" value="F:DNA binding"/>
    <property type="evidence" value="ECO:0007669"/>
    <property type="project" value="InterPro"/>
</dbReference>
<dbReference type="SMART" id="SM00490">
    <property type="entry name" value="HELICc"/>
    <property type="match status" value="1"/>
</dbReference>
<dbReference type="GO" id="GO:0016787">
    <property type="term" value="F:hydrolase activity"/>
    <property type="evidence" value="ECO:0007669"/>
    <property type="project" value="UniProtKB-KW"/>
</dbReference>
<evidence type="ECO:0000256" key="1">
    <source>
        <dbReference type="ARBA" id="ARBA00022801"/>
    </source>
</evidence>
<dbReference type="CDD" id="cd09178">
    <property type="entry name" value="PLDc_N_Snf2_like"/>
    <property type="match status" value="1"/>
</dbReference>
<dbReference type="Gene3D" id="3.40.50.10810">
    <property type="entry name" value="Tandem AAA-ATPase domain"/>
    <property type="match status" value="2"/>
</dbReference>
<dbReference type="InterPro" id="IPR006935">
    <property type="entry name" value="Helicase/UvrB_N"/>
</dbReference>
<sequence length="1102" mass="126581">MSTKIFTNEGENTLLNKFKGIAEDLSDYLEHFDALVGYLYASGYFKIRPFLADIAQIRLLVGIETDRLIKKYQAKGQEFLGGSKQTKDEFLTQLKDDIQTSKYRQNVEEGILQLVDDIITGKVKIKAHPSKKIHSKVYIFRSRKFSQHAPGAVITGSSNLTRPGLEGNLEFNVLLHDYAEVKFATDTFEKLWLEAVDILPADVKYVKRDTYLNSDRTPFEIYIKLLIEYFGDSVNYDATVLDDLPQKYDKLAYQADAIKEGYKRLKAHNGFILADVVGLGKTVIAAAIIKKYIHWNGFQSRVLVVHPPAVKDNWEMTINDFGLGNYVHFVTNGSLHKIIESAHEYDMVVVDESHKFRSDTSQMYQLLQLICKTPRSKKGGDRQPEKKVMLLSATPLNNRPEDIANQIYLFQNTRQSTIEGEPNLQAFFAPLISEYKTLRRAATLDQPRLRQLYGTIKERVLRPLVIRRTRNDIMKNDMYREDMQKQGVVFPAIPDPTPVMYQFDAATSALFEQTVQQLTDTQNGLKYFRYQAIAHLKKEEHKALYDNADKISGQLAHIMKTLLIKRLESSFEAFKGTLGRFRQRNQYMIEMFAGNKIYIAPDLDVNRYIEEGREDELEERIAELNASSPNNEVFKRSDFDKDFLPGLKADQQILDDLCQRWGQIAGDPKLDKFVAELKNGLLGDKNLEKKLVIFTESGETAQYLGNALTQRGYNRTLVVTSKNQRREFDRIRANFDAKLSSDAQRNALDFIVTTDVLAEGINLHRANAIVNYDVPWNSTRLMQRIGRVNRLGTKAAEILIYNFFPTSEADDKINLQNTVLSKLQGFHTAFGEDSKIYSPGEQLEENVLDEISNDEAGEDDKHLEYLSFLRKYKEENPKDFRRIKKLPLRSRTGRAMAKFAANKPAPNNGQKLTIAYLKTSRRSGFYITDGQQPKELTFSEALQIFEAKKPEKHVALITEHYAHVKAMEAEFHRLMIVQSSPRLTEDKMSAQERGALATLKIVLKHAPKDSALKTLAKTATEVLKMGIFRRYSHELNRLNQRRKDRKRNMKLDEVMAEAQKIIDKYPIRQIYEARQQQEEVQKAAEQRARKEIPEIIISESFG</sequence>
<dbReference type="RefSeq" id="WP_002703079.1">
    <property type="nucleotide sequence ID" value="NZ_AAWS01000051.1"/>
</dbReference>
<dbReference type="InterPro" id="IPR049730">
    <property type="entry name" value="SNF2/RAD54-like_C"/>
</dbReference>
<accession>A1ZWE6</accession>
<dbReference type="Pfam" id="PF04851">
    <property type="entry name" value="ResIII"/>
    <property type="match status" value="1"/>
</dbReference>
<evidence type="ECO:0000313" key="4">
    <source>
        <dbReference type="EMBL" id="EAY25286.1"/>
    </source>
</evidence>
<dbReference type="EMBL" id="AAWS01000051">
    <property type="protein sequence ID" value="EAY25286.1"/>
    <property type="molecule type" value="Genomic_DNA"/>
</dbReference>
<dbReference type="InterPro" id="IPR025202">
    <property type="entry name" value="PLD-like_dom"/>
</dbReference>
<dbReference type="Gene3D" id="3.40.50.300">
    <property type="entry name" value="P-loop containing nucleotide triphosphate hydrolases"/>
    <property type="match status" value="1"/>
</dbReference>
<comment type="caution">
    <text evidence="4">The sequence shown here is derived from an EMBL/GenBank/DDBJ whole genome shotgun (WGS) entry which is preliminary data.</text>
</comment>
<dbReference type="eggNOG" id="COG0553">
    <property type="taxonomic scope" value="Bacteria"/>
</dbReference>
<protein>
    <submittedName>
        <fullName evidence="4">ATP-dependent helicase</fullName>
    </submittedName>
</protein>
<evidence type="ECO:0000259" key="2">
    <source>
        <dbReference type="PROSITE" id="PS51192"/>
    </source>
</evidence>
<dbReference type="GO" id="GO:0005524">
    <property type="term" value="F:ATP binding"/>
    <property type="evidence" value="ECO:0007669"/>
    <property type="project" value="InterPro"/>
</dbReference>
<dbReference type="InterPro" id="IPR027417">
    <property type="entry name" value="P-loop_NTPase"/>
</dbReference>
<keyword evidence="4" id="KW-0547">Nucleotide-binding</keyword>
<dbReference type="SMART" id="SM00487">
    <property type="entry name" value="DEXDc"/>
    <property type="match status" value="1"/>
</dbReference>
<dbReference type="InterPro" id="IPR014001">
    <property type="entry name" value="Helicase_ATP-bd"/>
</dbReference>
<feature type="domain" description="Helicase C-terminal" evidence="3">
    <location>
        <begin position="669"/>
        <end position="844"/>
    </location>
</feature>
<proteinExistence type="predicted"/>
<dbReference type="Proteomes" id="UP000004095">
    <property type="component" value="Unassembled WGS sequence"/>
</dbReference>
<dbReference type="Gene3D" id="3.30.870.10">
    <property type="entry name" value="Endonuclease Chain A"/>
    <property type="match status" value="1"/>
</dbReference>
<reference evidence="4 5" key="1">
    <citation type="submission" date="2007-01" db="EMBL/GenBank/DDBJ databases">
        <authorList>
            <person name="Haygood M."/>
            <person name="Podell S."/>
            <person name="Anderson C."/>
            <person name="Hopkinson B."/>
            <person name="Roe K."/>
            <person name="Barbeau K."/>
            <person name="Gaasterland T."/>
            <person name="Ferriera S."/>
            <person name="Johnson J."/>
            <person name="Kravitz S."/>
            <person name="Beeson K."/>
            <person name="Sutton G."/>
            <person name="Rogers Y.-H."/>
            <person name="Friedman R."/>
            <person name="Frazier M."/>
            <person name="Venter J.C."/>
        </authorList>
    </citation>
    <scope>NUCLEOTIDE SEQUENCE [LARGE SCALE GENOMIC DNA]</scope>
    <source>
        <strain evidence="4 5">ATCC 23134</strain>
    </source>
</reference>
<dbReference type="PANTHER" id="PTHR45766:SF6">
    <property type="entry name" value="SWI_SNF-RELATED MATRIX-ASSOCIATED ACTIN-DEPENDENT REGULATOR OF CHROMATIN SUBFAMILY A-LIKE PROTEIN 1"/>
    <property type="match status" value="1"/>
</dbReference>
<keyword evidence="1" id="KW-0378">Hydrolase</keyword>
<dbReference type="InterPro" id="IPR038718">
    <property type="entry name" value="SNF2-like_sf"/>
</dbReference>
<keyword evidence="5" id="KW-1185">Reference proteome</keyword>